<dbReference type="EMBL" id="BMVX01000055">
    <property type="protein sequence ID" value="GGZ99762.1"/>
    <property type="molecule type" value="Genomic_DNA"/>
</dbReference>
<reference evidence="2" key="1">
    <citation type="journal article" date="2014" name="Int. J. Syst. Evol. Microbiol.">
        <title>Complete genome sequence of Corynebacterium casei LMG S-19264T (=DSM 44701T), isolated from a smear-ripened cheese.</title>
        <authorList>
            <consortium name="US DOE Joint Genome Institute (JGI-PGF)"/>
            <person name="Walter F."/>
            <person name="Albersmeier A."/>
            <person name="Kalinowski J."/>
            <person name="Ruckert C."/>
        </authorList>
    </citation>
    <scope>NUCLEOTIDE SEQUENCE</scope>
    <source>
        <strain evidence="2">JCM 4834</strain>
    </source>
</reference>
<evidence type="ECO:0000313" key="3">
    <source>
        <dbReference type="Proteomes" id="UP000634660"/>
    </source>
</evidence>
<evidence type="ECO:0000256" key="1">
    <source>
        <dbReference type="SAM" id="MobiDB-lite"/>
    </source>
</evidence>
<reference evidence="2" key="2">
    <citation type="submission" date="2020-09" db="EMBL/GenBank/DDBJ databases">
        <authorList>
            <person name="Sun Q."/>
            <person name="Ohkuma M."/>
        </authorList>
    </citation>
    <scope>NUCLEOTIDE SEQUENCE</scope>
    <source>
        <strain evidence="2">JCM 4834</strain>
    </source>
</reference>
<accession>A0A918VHQ4</accession>
<gene>
    <name evidence="2" type="ORF">GCM10010371_68840</name>
</gene>
<feature type="compositionally biased region" description="Basic and acidic residues" evidence="1">
    <location>
        <begin position="31"/>
        <end position="42"/>
    </location>
</feature>
<evidence type="ECO:0000313" key="2">
    <source>
        <dbReference type="EMBL" id="GGZ99762.1"/>
    </source>
</evidence>
<dbReference type="AlphaFoldDB" id="A0A918VHQ4"/>
<feature type="region of interest" description="Disordered" evidence="1">
    <location>
        <begin position="1"/>
        <end position="55"/>
    </location>
</feature>
<organism evidence="2 3">
    <name type="scientific">Streptomyces subrutilus</name>
    <dbReference type="NCBI Taxonomy" id="36818"/>
    <lineage>
        <taxon>Bacteria</taxon>
        <taxon>Bacillati</taxon>
        <taxon>Actinomycetota</taxon>
        <taxon>Actinomycetes</taxon>
        <taxon>Kitasatosporales</taxon>
        <taxon>Streptomycetaceae</taxon>
        <taxon>Streptomyces</taxon>
    </lineage>
</organism>
<comment type="caution">
    <text evidence="2">The sequence shown here is derived from an EMBL/GenBank/DDBJ whole genome shotgun (WGS) entry which is preliminary data.</text>
</comment>
<protein>
    <submittedName>
        <fullName evidence="2">Uncharacterized protein</fullName>
    </submittedName>
</protein>
<name>A0A918VHQ4_9ACTN</name>
<feature type="compositionally biased region" description="Basic and acidic residues" evidence="1">
    <location>
        <begin position="12"/>
        <end position="23"/>
    </location>
</feature>
<proteinExistence type="predicted"/>
<dbReference type="Proteomes" id="UP000634660">
    <property type="component" value="Unassembled WGS sequence"/>
</dbReference>
<sequence>MGTAELMTVRIDQNDGWRQEVPRPDTPCPGNKDEPRLADADRAGAVARGPEPLRR</sequence>